<evidence type="ECO:0000313" key="6">
    <source>
        <dbReference type="EMBL" id="GGM98086.1"/>
    </source>
</evidence>
<keyword evidence="2" id="KW-0238">DNA-binding</keyword>
<dbReference type="PANTHER" id="PTHR30146">
    <property type="entry name" value="LACI-RELATED TRANSCRIPTIONAL REPRESSOR"/>
    <property type="match status" value="1"/>
</dbReference>
<dbReference type="InterPro" id="IPR046335">
    <property type="entry name" value="LacI/GalR-like_sensor"/>
</dbReference>
<keyword evidence="3" id="KW-0804">Transcription</keyword>
<protein>
    <submittedName>
        <fullName evidence="6">LacI family transcriptional regulator</fullName>
    </submittedName>
</protein>
<dbReference type="GO" id="GO:0000976">
    <property type="term" value="F:transcription cis-regulatory region binding"/>
    <property type="evidence" value="ECO:0007669"/>
    <property type="project" value="TreeGrafter"/>
</dbReference>
<proteinExistence type="predicted"/>
<dbReference type="InterPro" id="IPR000843">
    <property type="entry name" value="HTH_LacI"/>
</dbReference>
<dbReference type="Gene3D" id="1.10.260.40">
    <property type="entry name" value="lambda repressor-like DNA-binding domains"/>
    <property type="match status" value="1"/>
</dbReference>
<evidence type="ECO:0000256" key="3">
    <source>
        <dbReference type="ARBA" id="ARBA00023163"/>
    </source>
</evidence>
<comment type="caution">
    <text evidence="6">The sequence shown here is derived from an EMBL/GenBank/DDBJ whole genome shotgun (WGS) entry which is preliminary data.</text>
</comment>
<feature type="region of interest" description="Disordered" evidence="4">
    <location>
        <begin position="1"/>
        <end position="25"/>
    </location>
</feature>
<evidence type="ECO:0000259" key="5">
    <source>
        <dbReference type="PROSITE" id="PS50932"/>
    </source>
</evidence>
<dbReference type="PANTHER" id="PTHR30146:SF153">
    <property type="entry name" value="LACTOSE OPERON REPRESSOR"/>
    <property type="match status" value="1"/>
</dbReference>
<dbReference type="Gene3D" id="3.40.50.2300">
    <property type="match status" value="2"/>
</dbReference>
<keyword evidence="1" id="KW-0805">Transcription regulation</keyword>
<dbReference type="InterPro" id="IPR010982">
    <property type="entry name" value="Lambda_DNA-bd_dom_sf"/>
</dbReference>
<dbReference type="GO" id="GO:0003700">
    <property type="term" value="F:DNA-binding transcription factor activity"/>
    <property type="evidence" value="ECO:0007669"/>
    <property type="project" value="TreeGrafter"/>
</dbReference>
<evidence type="ECO:0000313" key="7">
    <source>
        <dbReference type="Proteomes" id="UP000653411"/>
    </source>
</evidence>
<dbReference type="SUPFAM" id="SSF53822">
    <property type="entry name" value="Periplasmic binding protein-like I"/>
    <property type="match status" value="1"/>
</dbReference>
<dbReference type="PROSITE" id="PS50932">
    <property type="entry name" value="HTH_LACI_2"/>
    <property type="match status" value="1"/>
</dbReference>
<organism evidence="6 7">
    <name type="scientific">Streptomyces fuscichromogenes</name>
    <dbReference type="NCBI Taxonomy" id="1324013"/>
    <lineage>
        <taxon>Bacteria</taxon>
        <taxon>Bacillati</taxon>
        <taxon>Actinomycetota</taxon>
        <taxon>Actinomycetes</taxon>
        <taxon>Kitasatosporales</taxon>
        <taxon>Streptomycetaceae</taxon>
        <taxon>Streptomyces</taxon>
    </lineage>
</organism>
<dbReference type="AlphaFoldDB" id="A0A917X9R0"/>
<name>A0A917X9R0_9ACTN</name>
<dbReference type="Proteomes" id="UP000653411">
    <property type="component" value="Unassembled WGS sequence"/>
</dbReference>
<feature type="domain" description="HTH lacI-type" evidence="5">
    <location>
        <begin position="19"/>
        <end position="74"/>
    </location>
</feature>
<accession>A0A917X9R0</accession>
<dbReference type="EMBL" id="BMML01000003">
    <property type="protein sequence ID" value="GGM98086.1"/>
    <property type="molecule type" value="Genomic_DNA"/>
</dbReference>
<dbReference type="RefSeq" id="WP_189262125.1">
    <property type="nucleotide sequence ID" value="NZ_BMML01000003.1"/>
</dbReference>
<dbReference type="SUPFAM" id="SSF47413">
    <property type="entry name" value="lambda repressor-like DNA-binding domains"/>
    <property type="match status" value="1"/>
</dbReference>
<keyword evidence="7" id="KW-1185">Reference proteome</keyword>
<sequence>MPTAGRPTDTAAGDRARSATSADVARHAGVSRATVSHVLNGQVERFLPETVDKVRQAAAELGYVRSAAGRALAMGRSDFVILVAPPTTLTNLQDIVDLVSGDLEKLGFTVVVHVSRAESAQVTSTRLHNLVEALRPAGLVDLGSLSEDELLKFQHTGCPVISPTIGTGGPRTARDDLNASIGRVQARHLHRRGYREIVYAFEAGHRDATWGRERMGGVMDVCERRGLTKPAYFDVPLEPGGARAALAAVLRGRVTPLGIACYSDEVAVALVFGAASTGVHVPRDVGIIGTYSGPVGQIVSPRLTSVYVDLRVSLSGIRTAIAETYGGILPPVLPAEARVISVVEGETA</sequence>
<evidence type="ECO:0000256" key="4">
    <source>
        <dbReference type="SAM" id="MobiDB-lite"/>
    </source>
</evidence>
<evidence type="ECO:0000256" key="2">
    <source>
        <dbReference type="ARBA" id="ARBA00023125"/>
    </source>
</evidence>
<dbReference type="CDD" id="cd01392">
    <property type="entry name" value="HTH_LacI"/>
    <property type="match status" value="1"/>
</dbReference>
<dbReference type="Pfam" id="PF13377">
    <property type="entry name" value="Peripla_BP_3"/>
    <property type="match status" value="1"/>
</dbReference>
<reference evidence="6" key="1">
    <citation type="journal article" date="2014" name="Int. J. Syst. Evol. Microbiol.">
        <title>Complete genome sequence of Corynebacterium casei LMG S-19264T (=DSM 44701T), isolated from a smear-ripened cheese.</title>
        <authorList>
            <consortium name="US DOE Joint Genome Institute (JGI-PGF)"/>
            <person name="Walter F."/>
            <person name="Albersmeier A."/>
            <person name="Kalinowski J."/>
            <person name="Ruckert C."/>
        </authorList>
    </citation>
    <scope>NUCLEOTIDE SEQUENCE</scope>
    <source>
        <strain evidence="6">CGMCC 4.7110</strain>
    </source>
</reference>
<reference evidence="6" key="2">
    <citation type="submission" date="2020-09" db="EMBL/GenBank/DDBJ databases">
        <authorList>
            <person name="Sun Q."/>
            <person name="Zhou Y."/>
        </authorList>
    </citation>
    <scope>NUCLEOTIDE SEQUENCE</scope>
    <source>
        <strain evidence="6">CGMCC 4.7110</strain>
    </source>
</reference>
<dbReference type="SMART" id="SM00354">
    <property type="entry name" value="HTH_LACI"/>
    <property type="match status" value="1"/>
</dbReference>
<gene>
    <name evidence="6" type="ORF">GCM10011578_018800</name>
</gene>
<dbReference type="InterPro" id="IPR028082">
    <property type="entry name" value="Peripla_BP_I"/>
</dbReference>
<evidence type="ECO:0000256" key="1">
    <source>
        <dbReference type="ARBA" id="ARBA00023015"/>
    </source>
</evidence>
<dbReference type="Pfam" id="PF00356">
    <property type="entry name" value="LacI"/>
    <property type="match status" value="1"/>
</dbReference>